<evidence type="ECO:0000259" key="1">
    <source>
        <dbReference type="PROSITE" id="PS51462"/>
    </source>
</evidence>
<dbReference type="Proteomes" id="UP000266177">
    <property type="component" value="Unassembled WGS sequence"/>
</dbReference>
<reference evidence="2 3" key="1">
    <citation type="submission" date="2018-09" db="EMBL/GenBank/DDBJ databases">
        <title>Paenibacillus SK2017-BO5.</title>
        <authorList>
            <person name="Piskunova J.V."/>
            <person name="Dubiley S.A."/>
            <person name="Severinov K.V."/>
        </authorList>
    </citation>
    <scope>NUCLEOTIDE SEQUENCE [LARGE SCALE GENOMIC DNA]</scope>
    <source>
        <strain evidence="2 3">BO5</strain>
    </source>
</reference>
<dbReference type="InterPro" id="IPR000086">
    <property type="entry name" value="NUDIX_hydrolase_dom"/>
</dbReference>
<dbReference type="Pfam" id="PF13419">
    <property type="entry name" value="HAD_2"/>
    <property type="match status" value="1"/>
</dbReference>
<dbReference type="PROSITE" id="PS51462">
    <property type="entry name" value="NUDIX"/>
    <property type="match status" value="1"/>
</dbReference>
<keyword evidence="2" id="KW-0378">Hydrolase</keyword>
<protein>
    <submittedName>
        <fullName evidence="2">HAD family hydrolase</fullName>
    </submittedName>
</protein>
<gene>
    <name evidence="2" type="ORF">DQX05_10530</name>
</gene>
<dbReference type="Gene3D" id="3.40.50.1000">
    <property type="entry name" value="HAD superfamily/HAD-like"/>
    <property type="match status" value="1"/>
</dbReference>
<dbReference type="InterPro" id="IPR023214">
    <property type="entry name" value="HAD_sf"/>
</dbReference>
<dbReference type="RefSeq" id="WP_119793324.1">
    <property type="nucleotide sequence ID" value="NZ_QYZD01000007.1"/>
</dbReference>
<comment type="caution">
    <text evidence="2">The sequence shown here is derived from an EMBL/GenBank/DDBJ whole genome shotgun (WGS) entry which is preliminary data.</text>
</comment>
<dbReference type="PRINTS" id="PR00413">
    <property type="entry name" value="HADHALOGNASE"/>
</dbReference>
<dbReference type="InterPro" id="IPR006439">
    <property type="entry name" value="HAD-SF_hydro_IA"/>
</dbReference>
<evidence type="ECO:0000313" key="3">
    <source>
        <dbReference type="Proteomes" id="UP000266177"/>
    </source>
</evidence>
<name>A0A3A3GIW1_PANTH</name>
<dbReference type="SFLD" id="SFLDG01129">
    <property type="entry name" value="C1.5:_HAD__Beta-PGM__Phosphata"/>
    <property type="match status" value="1"/>
</dbReference>
<dbReference type="Gene3D" id="1.10.150.240">
    <property type="entry name" value="Putative phosphatase, domain 2"/>
    <property type="match status" value="1"/>
</dbReference>
<dbReference type="Pfam" id="PF12535">
    <property type="entry name" value="Nudix_N"/>
    <property type="match status" value="1"/>
</dbReference>
<dbReference type="SUPFAM" id="SSF55811">
    <property type="entry name" value="Nudix"/>
    <property type="match status" value="1"/>
</dbReference>
<dbReference type="InterPro" id="IPR059176">
    <property type="entry name" value="UDP-X_N"/>
</dbReference>
<dbReference type="PANTHER" id="PTHR43434">
    <property type="entry name" value="PHOSPHOGLYCOLATE PHOSPHATASE"/>
    <property type="match status" value="1"/>
</dbReference>
<dbReference type="NCBIfam" id="TIGR01549">
    <property type="entry name" value="HAD-SF-IA-v1"/>
    <property type="match status" value="1"/>
</dbReference>
<dbReference type="Gene3D" id="6.10.250.1120">
    <property type="match status" value="1"/>
</dbReference>
<dbReference type="GO" id="GO:0008967">
    <property type="term" value="F:phosphoglycolate phosphatase activity"/>
    <property type="evidence" value="ECO:0007669"/>
    <property type="project" value="TreeGrafter"/>
</dbReference>
<dbReference type="Pfam" id="PF00293">
    <property type="entry name" value="NUDIX"/>
    <property type="match status" value="1"/>
</dbReference>
<dbReference type="SFLD" id="SFLDS00003">
    <property type="entry name" value="Haloacid_Dehalogenase"/>
    <property type="match status" value="1"/>
</dbReference>
<organism evidence="2 3">
    <name type="scientific">Paenibacillus thiaminolyticus</name>
    <name type="common">Bacillus thiaminolyticus</name>
    <dbReference type="NCBI Taxonomy" id="49283"/>
    <lineage>
        <taxon>Bacteria</taxon>
        <taxon>Bacillati</taxon>
        <taxon>Bacillota</taxon>
        <taxon>Bacilli</taxon>
        <taxon>Bacillales</taxon>
        <taxon>Paenibacillaceae</taxon>
        <taxon>Paenibacillus</taxon>
    </lineage>
</organism>
<dbReference type="AlphaFoldDB" id="A0A3A3GIW1"/>
<dbReference type="SUPFAM" id="SSF56784">
    <property type="entry name" value="HAD-like"/>
    <property type="match status" value="1"/>
</dbReference>
<dbReference type="InterPro" id="IPR023198">
    <property type="entry name" value="PGP-like_dom2"/>
</dbReference>
<proteinExistence type="predicted"/>
<dbReference type="InterPro" id="IPR041492">
    <property type="entry name" value="HAD_2"/>
</dbReference>
<dbReference type="GO" id="GO:0006281">
    <property type="term" value="P:DNA repair"/>
    <property type="evidence" value="ECO:0007669"/>
    <property type="project" value="TreeGrafter"/>
</dbReference>
<dbReference type="PANTHER" id="PTHR43434:SF1">
    <property type="entry name" value="PHOSPHOGLYCOLATE PHOSPHATASE"/>
    <property type="match status" value="1"/>
</dbReference>
<dbReference type="SFLD" id="SFLDG01135">
    <property type="entry name" value="C1.5.6:_HAD__Beta-PGM__Phospha"/>
    <property type="match status" value="1"/>
</dbReference>
<sequence>MIRTVLFDFDGTLADTLPLSLHAFRLVFQTYDKRSLTDHDIMSMFGPTEEGILTANLRHKGFLPQAIEAYYEHYRRWHPSRAHSSGPVMNLLRELKARGLSIGVLTGKSRRSYDISVRQLGLASYIDASVTGDDVQQPKPHPEGIYQLLQTMGLAPNEIVWVGDSEADIAAGRRAGVLTFAAQWFDTVQTRQFETQPNGMLRQPLELLDVISSQGADSSADRRWLDWTMRIQAIAQTGLAYGTDIFDRERYEELRDISVAMMTEQTGAEKPVVELAFARDSGYATPKVDIRGVVFQHNRILLVKEKSDGCWALPGGWADVGLSPAEVAVKEIKEESGYDAEAVGLLAVLDKRLHRHPPEPHHVYKIFIQCRLSGGTASSGIETEDVRFFPEDDLPALSVQRNTAAQLHMLFQYNRRPEQPALFD</sequence>
<dbReference type="InterPro" id="IPR050155">
    <property type="entry name" value="HAD-like_hydrolase_sf"/>
</dbReference>
<dbReference type="InterPro" id="IPR015797">
    <property type="entry name" value="NUDIX_hydrolase-like_dom_sf"/>
</dbReference>
<dbReference type="OrthoDB" id="9804442at2"/>
<dbReference type="CDD" id="cd04672">
    <property type="entry name" value="NUDIX_CDP-Chase_like"/>
    <property type="match status" value="1"/>
</dbReference>
<feature type="domain" description="Nudix hydrolase" evidence="1">
    <location>
        <begin position="285"/>
        <end position="411"/>
    </location>
</feature>
<dbReference type="NCBIfam" id="TIGR01509">
    <property type="entry name" value="HAD-SF-IA-v3"/>
    <property type="match status" value="1"/>
</dbReference>
<dbReference type="Gene3D" id="3.90.79.10">
    <property type="entry name" value="Nucleoside Triphosphate Pyrophosphohydrolase"/>
    <property type="match status" value="1"/>
</dbReference>
<evidence type="ECO:0000313" key="2">
    <source>
        <dbReference type="EMBL" id="RJG24288.1"/>
    </source>
</evidence>
<dbReference type="InterPro" id="IPR036412">
    <property type="entry name" value="HAD-like_sf"/>
</dbReference>
<accession>A0A3A3GIW1</accession>
<dbReference type="EMBL" id="QYZD01000007">
    <property type="protein sequence ID" value="RJG24288.1"/>
    <property type="molecule type" value="Genomic_DNA"/>
</dbReference>